<feature type="transmembrane region" description="Helical" evidence="1">
    <location>
        <begin position="214"/>
        <end position="235"/>
    </location>
</feature>
<dbReference type="AlphaFoldDB" id="A0A0G3W6Q0"/>
<feature type="transmembrane region" description="Helical" evidence="1">
    <location>
        <begin position="48"/>
        <end position="65"/>
    </location>
</feature>
<keyword evidence="1" id="KW-1133">Transmembrane helix</keyword>
<feature type="transmembrane region" description="Helical" evidence="1">
    <location>
        <begin position="77"/>
        <end position="107"/>
    </location>
</feature>
<feature type="transmembrane region" description="Helical" evidence="1">
    <location>
        <begin position="315"/>
        <end position="338"/>
    </location>
</feature>
<dbReference type="Pfam" id="PF16983">
    <property type="entry name" value="MFS_MOT1"/>
    <property type="match status" value="2"/>
</dbReference>
<feature type="transmembrane region" description="Helical" evidence="1">
    <location>
        <begin position="21"/>
        <end position="42"/>
    </location>
</feature>
<dbReference type="STRING" id="84022.CACET_c08780"/>
<dbReference type="PANTHER" id="PTHR31970:SF9">
    <property type="entry name" value="MOLYBDATE TRANSPORTER 2"/>
    <property type="match status" value="1"/>
</dbReference>
<dbReference type="Proteomes" id="UP000035704">
    <property type="component" value="Chromosome"/>
</dbReference>
<feature type="transmembrane region" description="Helical" evidence="1">
    <location>
        <begin position="287"/>
        <end position="309"/>
    </location>
</feature>
<evidence type="ECO:0000313" key="3">
    <source>
        <dbReference type="Proteomes" id="UP000035704"/>
    </source>
</evidence>
<feature type="transmembrane region" description="Helical" evidence="1">
    <location>
        <begin position="168"/>
        <end position="189"/>
    </location>
</feature>
<accession>A0A0G3W6Q0</accession>
<keyword evidence="1" id="KW-0472">Membrane</keyword>
<dbReference type="EMBL" id="CP009687">
    <property type="protein sequence ID" value="AKL94386.1"/>
    <property type="molecule type" value="Genomic_DNA"/>
</dbReference>
<evidence type="ECO:0000313" key="2">
    <source>
        <dbReference type="EMBL" id="AKL94386.1"/>
    </source>
</evidence>
<dbReference type="PATRIC" id="fig|84022.6.peg.895"/>
<dbReference type="GO" id="GO:0015098">
    <property type="term" value="F:molybdate ion transmembrane transporter activity"/>
    <property type="evidence" value="ECO:0007669"/>
    <property type="project" value="InterPro"/>
</dbReference>
<name>A0A0G3W6Q0_9CLOT</name>
<organism evidence="2 3">
    <name type="scientific">Clostridium aceticum</name>
    <dbReference type="NCBI Taxonomy" id="84022"/>
    <lineage>
        <taxon>Bacteria</taxon>
        <taxon>Bacillati</taxon>
        <taxon>Bacillota</taxon>
        <taxon>Clostridia</taxon>
        <taxon>Eubacteriales</taxon>
        <taxon>Clostridiaceae</taxon>
        <taxon>Clostridium</taxon>
    </lineage>
</organism>
<sequence length="385" mass="41172">MNTKIETHQKQNIKNQYGWMEWAGAFGDLGILLPFIVGFIGVTKLDPFGILFSFGLSMVLVGLVFRTPMPVQPMKLIGGIAITQAAVVSPGMIWGAGFFTGLLWLVLSVTNSISHVAKLATKPIICGIALGLGLSFMGNGIKMMTNSWMIAIIALLITFFLLKSKRFPAMFALLLFGCVVAFIETPDLIQQLSNIRFKLQVPSINFVPFTLKELFSGALLMAIPQAPITLGNAVVAVSAENNRLFPDRPTTEKKVAYSVGLVNLIAPFFGGAPMCHGVGGMAGHVRFGAKTGGAVVIMGSILLTLAMFFSGSIDIILQVFPEAVLGVILFFAGLEVAAGAGKVGSERSDFYIMLITAGFGMWNMGAGFLAGVIMQFFLAKGWARV</sequence>
<feature type="transmembrane region" description="Helical" evidence="1">
    <location>
        <begin position="145"/>
        <end position="162"/>
    </location>
</feature>
<keyword evidence="1" id="KW-0812">Transmembrane</keyword>
<dbReference type="PANTHER" id="PTHR31970">
    <property type="match status" value="1"/>
</dbReference>
<feature type="transmembrane region" description="Helical" evidence="1">
    <location>
        <begin position="255"/>
        <end position="275"/>
    </location>
</feature>
<dbReference type="KEGG" id="cace:CACET_c08780"/>
<keyword evidence="3" id="KW-1185">Reference proteome</keyword>
<reference evidence="2 3" key="1">
    <citation type="submission" date="2014-10" db="EMBL/GenBank/DDBJ databases">
        <title>Genome sequence of Clostridium aceticum DSM 1496.</title>
        <authorList>
            <person name="Poehlein A."/>
            <person name="Schiel-Bengelsdorf B."/>
            <person name="Gottschalk G."/>
            <person name="Duerre P."/>
            <person name="Daniel R."/>
        </authorList>
    </citation>
    <scope>NUCLEOTIDE SEQUENCE [LARGE SCALE GENOMIC DNA]</scope>
    <source>
        <strain evidence="2 3">DSM 1496</strain>
    </source>
</reference>
<gene>
    <name evidence="2" type="primary">sulP</name>
    <name evidence="2" type="ORF">CACET_c08780</name>
</gene>
<protein>
    <submittedName>
        <fullName evidence="2">Sulfate permease SulP</fullName>
    </submittedName>
</protein>
<evidence type="ECO:0000256" key="1">
    <source>
        <dbReference type="SAM" id="Phobius"/>
    </source>
</evidence>
<dbReference type="InterPro" id="IPR031563">
    <property type="entry name" value="MOT1/MOT2"/>
</dbReference>
<dbReference type="RefSeq" id="WP_242846878.1">
    <property type="nucleotide sequence ID" value="NZ_CP009687.1"/>
</dbReference>
<feature type="transmembrane region" description="Helical" evidence="1">
    <location>
        <begin position="350"/>
        <end position="378"/>
    </location>
</feature>
<proteinExistence type="predicted"/>